<protein>
    <submittedName>
        <fullName evidence="2">Uncharacterized protein</fullName>
    </submittedName>
</protein>
<proteinExistence type="predicted"/>
<dbReference type="EMBL" id="KE148159">
    <property type="protein sequence ID" value="EPE04619.1"/>
    <property type="molecule type" value="Genomic_DNA"/>
</dbReference>
<feature type="region of interest" description="Disordered" evidence="1">
    <location>
        <begin position="485"/>
        <end position="526"/>
    </location>
</feature>
<gene>
    <name evidence="2" type="ORF">F503_06168</name>
</gene>
<accession>S3BTN6</accession>
<feature type="region of interest" description="Disordered" evidence="1">
    <location>
        <begin position="253"/>
        <end position="345"/>
    </location>
</feature>
<feature type="region of interest" description="Disordered" evidence="1">
    <location>
        <begin position="168"/>
        <end position="200"/>
    </location>
</feature>
<dbReference type="VEuPathDB" id="FungiDB:F503_06168"/>
<feature type="region of interest" description="Disordered" evidence="1">
    <location>
        <begin position="1"/>
        <end position="33"/>
    </location>
</feature>
<feature type="compositionally biased region" description="Polar residues" evidence="1">
    <location>
        <begin position="177"/>
        <end position="193"/>
    </location>
</feature>
<dbReference type="HOGENOM" id="CLU_517864_0_0_1"/>
<feature type="compositionally biased region" description="Basic residues" evidence="1">
    <location>
        <begin position="277"/>
        <end position="291"/>
    </location>
</feature>
<name>S3BTN6_OPHP1</name>
<evidence type="ECO:0000313" key="3">
    <source>
        <dbReference type="Proteomes" id="UP000016923"/>
    </source>
</evidence>
<feature type="compositionally biased region" description="Basic residues" evidence="1">
    <location>
        <begin position="299"/>
        <end position="324"/>
    </location>
</feature>
<evidence type="ECO:0000256" key="1">
    <source>
        <dbReference type="SAM" id="MobiDB-lite"/>
    </source>
</evidence>
<feature type="compositionally biased region" description="Basic and acidic residues" evidence="1">
    <location>
        <begin position="516"/>
        <end position="526"/>
    </location>
</feature>
<feature type="compositionally biased region" description="Basic residues" evidence="1">
    <location>
        <begin position="253"/>
        <end position="263"/>
    </location>
</feature>
<keyword evidence="3" id="KW-1185">Reference proteome</keyword>
<dbReference type="Proteomes" id="UP000016923">
    <property type="component" value="Unassembled WGS sequence"/>
</dbReference>
<sequence>MLDQDGGRGSPPQDRGDAPEAEMVDATHVPTQDQIQLPGWVPDTYSSYLSYNPYGSYFENFEGLGFNDLDNFAFGQPDHPPTSLDIPDDNDAGFGDLFQDLPQHSTYTEQFSVETIQSGTLGVSQNSPQSYTFASFSPLTNDAPWFSTTPRTQESGGETESVVLDKQYTSDPHRESTQPGASVSNTSSSQPADSNPRDDQDVQAAASLLSFGQINVRFDADFDAAEMLQKMSSSKETIIESIEKDEESIALRIKKRSRRAPSAKKKEAFQALEPARKKAKKTCQKKGKGTHKGKESKKASSRKVHQKKPKKKEKTKKTKKNKMPARHENRAPMVQVSQTATSKDEEWSTGTIYSVVPPSTTLAQNVLRTNRTRLPSAPRPGAPSRHTIVAPTLPSPALANTHTPVAPTLPSPALANSHTPVALPLRLRASAGQSPTHITSTCDLEDPFSDQNNTQFSATTSVPLIRSPNDFIFSTVHSIYRAPPELPSTLSRETGPETAEVAEKHHDISPSQARKLRNDLARTRVG</sequence>
<organism evidence="2 3">
    <name type="scientific">Ophiostoma piceae (strain UAMH 11346)</name>
    <name type="common">Sap stain fungus</name>
    <dbReference type="NCBI Taxonomy" id="1262450"/>
    <lineage>
        <taxon>Eukaryota</taxon>
        <taxon>Fungi</taxon>
        <taxon>Dikarya</taxon>
        <taxon>Ascomycota</taxon>
        <taxon>Pezizomycotina</taxon>
        <taxon>Sordariomycetes</taxon>
        <taxon>Sordariomycetidae</taxon>
        <taxon>Ophiostomatales</taxon>
        <taxon>Ophiostomataceae</taxon>
        <taxon>Ophiostoma</taxon>
    </lineage>
</organism>
<evidence type="ECO:0000313" key="2">
    <source>
        <dbReference type="EMBL" id="EPE04619.1"/>
    </source>
</evidence>
<reference evidence="2 3" key="1">
    <citation type="journal article" date="2013" name="BMC Genomics">
        <title>The genome and transcriptome of the pine saprophyte Ophiostoma piceae, and a comparison with the bark beetle-associated pine pathogen Grosmannia clavigera.</title>
        <authorList>
            <person name="Haridas S."/>
            <person name="Wang Y."/>
            <person name="Lim L."/>
            <person name="Massoumi Alamouti S."/>
            <person name="Jackman S."/>
            <person name="Docking R."/>
            <person name="Robertson G."/>
            <person name="Birol I."/>
            <person name="Bohlmann J."/>
            <person name="Breuil C."/>
        </authorList>
    </citation>
    <scope>NUCLEOTIDE SEQUENCE [LARGE SCALE GENOMIC DNA]</scope>
    <source>
        <strain evidence="2 3">UAMH 11346</strain>
    </source>
</reference>
<dbReference type="AlphaFoldDB" id="S3BTN6"/>